<feature type="domain" description="FAD-binding PCMH-type" evidence="6">
    <location>
        <begin position="86"/>
        <end position="257"/>
    </location>
</feature>
<dbReference type="EMBL" id="MCGT01000004">
    <property type="protein sequence ID" value="ORX60656.1"/>
    <property type="molecule type" value="Genomic_DNA"/>
</dbReference>
<accession>A0A1X2GT26</accession>
<dbReference type="STRING" id="101127.A0A1X2GT26"/>
<dbReference type="GO" id="GO:0071949">
    <property type="term" value="F:FAD binding"/>
    <property type="evidence" value="ECO:0007669"/>
    <property type="project" value="InterPro"/>
</dbReference>
<dbReference type="Gene3D" id="3.30.465.10">
    <property type="match status" value="1"/>
</dbReference>
<name>A0A1X2GT26_9FUNG</name>
<dbReference type="PANTHER" id="PTHR42973:SF39">
    <property type="entry name" value="FAD-BINDING PCMH-TYPE DOMAIN-CONTAINING PROTEIN"/>
    <property type="match status" value="1"/>
</dbReference>
<keyword evidence="3" id="KW-0285">Flavoprotein</keyword>
<dbReference type="Proteomes" id="UP000242146">
    <property type="component" value="Unassembled WGS sequence"/>
</dbReference>
<dbReference type="OrthoDB" id="415825at2759"/>
<comment type="cofactor">
    <cofactor evidence="1">
        <name>FAD</name>
        <dbReference type="ChEBI" id="CHEBI:57692"/>
    </cofactor>
</comment>
<reference evidence="7 8" key="1">
    <citation type="submission" date="2016-07" db="EMBL/GenBank/DDBJ databases">
        <title>Pervasive Adenine N6-methylation of Active Genes in Fungi.</title>
        <authorList>
            <consortium name="DOE Joint Genome Institute"/>
            <person name="Mondo S.J."/>
            <person name="Dannebaum R.O."/>
            <person name="Kuo R.C."/>
            <person name="Labutti K."/>
            <person name="Haridas S."/>
            <person name="Kuo A."/>
            <person name="Salamov A."/>
            <person name="Ahrendt S.R."/>
            <person name="Lipzen A."/>
            <person name="Sullivan W."/>
            <person name="Andreopoulos W.B."/>
            <person name="Clum A."/>
            <person name="Lindquist E."/>
            <person name="Daum C."/>
            <person name="Ramamoorthy G.K."/>
            <person name="Gryganskyi A."/>
            <person name="Culley D."/>
            <person name="Magnuson J.K."/>
            <person name="James T.Y."/>
            <person name="O'Malley M.A."/>
            <person name="Stajich J.E."/>
            <person name="Spatafora J.W."/>
            <person name="Visel A."/>
            <person name="Grigoriev I.V."/>
        </authorList>
    </citation>
    <scope>NUCLEOTIDE SEQUENCE [LARGE SCALE GENOMIC DNA]</scope>
    <source>
        <strain evidence="7 8">NRRL 3301</strain>
    </source>
</reference>
<dbReference type="InterPro" id="IPR016167">
    <property type="entry name" value="FAD-bd_PCMH_sub1"/>
</dbReference>
<dbReference type="GO" id="GO:0016491">
    <property type="term" value="F:oxidoreductase activity"/>
    <property type="evidence" value="ECO:0007669"/>
    <property type="project" value="UniProtKB-KW"/>
</dbReference>
<dbReference type="InterPro" id="IPR016169">
    <property type="entry name" value="FAD-bd_PCMH_sub2"/>
</dbReference>
<proteinExistence type="inferred from homology"/>
<dbReference type="PROSITE" id="PS51387">
    <property type="entry name" value="FAD_PCMH"/>
    <property type="match status" value="1"/>
</dbReference>
<dbReference type="Gene3D" id="3.30.43.10">
    <property type="entry name" value="Uridine Diphospho-n-acetylenolpyruvylglucosamine Reductase, domain 2"/>
    <property type="match status" value="1"/>
</dbReference>
<evidence type="ECO:0000313" key="7">
    <source>
        <dbReference type="EMBL" id="ORX60656.1"/>
    </source>
</evidence>
<evidence type="ECO:0000256" key="5">
    <source>
        <dbReference type="ARBA" id="ARBA00023002"/>
    </source>
</evidence>
<dbReference type="PANTHER" id="PTHR42973">
    <property type="entry name" value="BINDING OXIDOREDUCTASE, PUTATIVE (AFU_ORTHOLOGUE AFUA_1G17690)-RELATED"/>
    <property type="match status" value="1"/>
</dbReference>
<dbReference type="InterPro" id="IPR006094">
    <property type="entry name" value="Oxid_FAD_bind_N"/>
</dbReference>
<evidence type="ECO:0000256" key="2">
    <source>
        <dbReference type="ARBA" id="ARBA00005466"/>
    </source>
</evidence>
<dbReference type="Gene3D" id="3.40.462.20">
    <property type="match status" value="1"/>
</dbReference>
<dbReference type="InterPro" id="IPR036318">
    <property type="entry name" value="FAD-bd_PCMH-like_sf"/>
</dbReference>
<sequence>MCQFCGIDPAFAAYFEKDDQPHQDAAAPTSSDAPNYFRMKPNHPRYSKLTTPQLTTFAGKLSANAKVIAPHQQPEFEQASKRWSKFAAKKALAIIQVATPEDVSKTVILATSHAIPFVVKGGGHSPKGASSSQGGLVIDLSRMRAVHVKAEECLVIAEGGCLASDVLKATSPYGLACVTGTTSHVGMGGLTLGGGYGYLTGLHGLALDNLMGAQVVTADGQILTVNDKEHADLFWGLRGAGNRLAVVTKLIIQAHAIPRQVWTGTLVFGADQLDVVIDALNAWYDQHDAKASAALSMGDGDDLTISLFYNDDDGSVAEANFAPLLSLNGKSSTTQTMPFWKVNTLGDQPFLDVSLAFDSANVAPPLKAAHLKHIHDTMTQVPRSWPGCKTGMYLLMVQPDGVLRKNNTAFPWRDDHFDVGLNVVWTETGPAPAPLIDWLHDTLQPAANAQGQADRLYSNHSDFCGPAAHEFGDHLQRLQQLKAKWDPHGVFCPLPL</sequence>
<comment type="similarity">
    <text evidence="2">Belongs to the oxygen-dependent FAD-linked oxidoreductase family.</text>
</comment>
<dbReference type="Pfam" id="PF01565">
    <property type="entry name" value="FAD_binding_4"/>
    <property type="match status" value="1"/>
</dbReference>
<organism evidence="7 8">
    <name type="scientific">Hesseltinella vesiculosa</name>
    <dbReference type="NCBI Taxonomy" id="101127"/>
    <lineage>
        <taxon>Eukaryota</taxon>
        <taxon>Fungi</taxon>
        <taxon>Fungi incertae sedis</taxon>
        <taxon>Mucoromycota</taxon>
        <taxon>Mucoromycotina</taxon>
        <taxon>Mucoromycetes</taxon>
        <taxon>Mucorales</taxon>
        <taxon>Cunninghamellaceae</taxon>
        <taxon>Hesseltinella</taxon>
    </lineage>
</organism>
<dbReference type="AlphaFoldDB" id="A0A1X2GT26"/>
<evidence type="ECO:0000256" key="3">
    <source>
        <dbReference type="ARBA" id="ARBA00022630"/>
    </source>
</evidence>
<keyword evidence="5" id="KW-0560">Oxidoreductase</keyword>
<dbReference type="InterPro" id="IPR016166">
    <property type="entry name" value="FAD-bd_PCMH"/>
</dbReference>
<evidence type="ECO:0000259" key="6">
    <source>
        <dbReference type="PROSITE" id="PS51387"/>
    </source>
</evidence>
<gene>
    <name evidence="7" type="ORF">DM01DRAFT_1332784</name>
</gene>
<comment type="caution">
    <text evidence="7">The sequence shown here is derived from an EMBL/GenBank/DDBJ whole genome shotgun (WGS) entry which is preliminary data.</text>
</comment>
<evidence type="ECO:0000256" key="1">
    <source>
        <dbReference type="ARBA" id="ARBA00001974"/>
    </source>
</evidence>
<dbReference type="SUPFAM" id="SSF56176">
    <property type="entry name" value="FAD-binding/transporter-associated domain-like"/>
    <property type="match status" value="1"/>
</dbReference>
<dbReference type="InterPro" id="IPR050416">
    <property type="entry name" value="FAD-linked_Oxidoreductase"/>
</dbReference>
<keyword evidence="4" id="KW-0274">FAD</keyword>
<protein>
    <submittedName>
        <fullName evidence="7">FAD-binding domain-containing protein</fullName>
    </submittedName>
</protein>
<evidence type="ECO:0000256" key="4">
    <source>
        <dbReference type="ARBA" id="ARBA00022827"/>
    </source>
</evidence>
<evidence type="ECO:0000313" key="8">
    <source>
        <dbReference type="Proteomes" id="UP000242146"/>
    </source>
</evidence>
<keyword evidence="8" id="KW-1185">Reference proteome</keyword>